<accession>A0ABX5X155</accession>
<dbReference type="Proteomes" id="UP000315947">
    <property type="component" value="Chromosome"/>
</dbReference>
<gene>
    <name evidence="1" type="ORF">FM037_14185</name>
</gene>
<organism evidence="1 2">
    <name type="scientific">Shewanella psychropiezotolerans</name>
    <dbReference type="NCBI Taxonomy" id="2593655"/>
    <lineage>
        <taxon>Bacteria</taxon>
        <taxon>Pseudomonadati</taxon>
        <taxon>Pseudomonadota</taxon>
        <taxon>Gammaproteobacteria</taxon>
        <taxon>Alteromonadales</taxon>
        <taxon>Shewanellaceae</taxon>
        <taxon>Shewanella</taxon>
    </lineage>
</organism>
<keyword evidence="2" id="KW-1185">Reference proteome</keyword>
<reference evidence="1 2" key="1">
    <citation type="submission" date="2019-07" db="EMBL/GenBank/DDBJ databases">
        <title>Shewanella sp. YLB-06 whole genomic sequence.</title>
        <authorList>
            <person name="Yu L."/>
        </authorList>
    </citation>
    <scope>NUCLEOTIDE SEQUENCE [LARGE SCALE GENOMIC DNA]</scope>
    <source>
        <strain evidence="1 2">YLB-06</strain>
    </source>
</reference>
<evidence type="ECO:0000313" key="1">
    <source>
        <dbReference type="EMBL" id="QDO84172.1"/>
    </source>
</evidence>
<sequence length="69" mass="7715">MAHYQGVKQSTVPTLLAHKSDALEMYRVVTCSQVSPAEQDILLGYINQTIYALDDGLRFNVKQLLVYGV</sequence>
<evidence type="ECO:0000313" key="2">
    <source>
        <dbReference type="Proteomes" id="UP000315947"/>
    </source>
</evidence>
<proteinExistence type="predicted"/>
<dbReference type="RefSeq" id="WP_144046536.1">
    <property type="nucleotide sequence ID" value="NZ_CP041614.1"/>
</dbReference>
<name>A0ABX5X155_9GAMM</name>
<protein>
    <submittedName>
        <fullName evidence="1">Uncharacterized protein</fullName>
    </submittedName>
</protein>
<dbReference type="EMBL" id="CP041614">
    <property type="protein sequence ID" value="QDO84172.1"/>
    <property type="molecule type" value="Genomic_DNA"/>
</dbReference>